<proteinExistence type="predicted"/>
<dbReference type="NCBIfam" id="NF001591">
    <property type="entry name" value="PRK00393.1"/>
    <property type="match status" value="1"/>
</dbReference>
<dbReference type="PANTHER" id="PTHR21327:SF18">
    <property type="entry name" value="3,4-DIHYDROXY-2-BUTANONE 4-PHOSPHATE SYNTHASE"/>
    <property type="match status" value="1"/>
</dbReference>
<organism evidence="12 13">
    <name type="scientific">Xenorhabdus poinarii G6</name>
    <dbReference type="NCBI Taxonomy" id="1354304"/>
    <lineage>
        <taxon>Bacteria</taxon>
        <taxon>Pseudomonadati</taxon>
        <taxon>Pseudomonadota</taxon>
        <taxon>Gammaproteobacteria</taxon>
        <taxon>Enterobacterales</taxon>
        <taxon>Morganellaceae</taxon>
        <taxon>Xenorhabdus</taxon>
    </lineage>
</organism>
<evidence type="ECO:0000256" key="8">
    <source>
        <dbReference type="ARBA" id="ARBA00022833"/>
    </source>
</evidence>
<comment type="catalytic activity">
    <reaction evidence="10">
        <text>GTP + 4 H2O = 2,5-diamino-6-hydroxy-4-(5-phosphoribosylamino)-pyrimidine + formate + 2 phosphate + 3 H(+)</text>
        <dbReference type="Rhea" id="RHEA:23704"/>
        <dbReference type="ChEBI" id="CHEBI:15377"/>
        <dbReference type="ChEBI" id="CHEBI:15378"/>
        <dbReference type="ChEBI" id="CHEBI:15740"/>
        <dbReference type="ChEBI" id="CHEBI:37565"/>
        <dbReference type="ChEBI" id="CHEBI:43474"/>
        <dbReference type="ChEBI" id="CHEBI:58614"/>
        <dbReference type="EC" id="3.5.4.25"/>
    </reaction>
</comment>
<evidence type="ECO:0000259" key="11">
    <source>
        <dbReference type="Pfam" id="PF00925"/>
    </source>
</evidence>
<evidence type="ECO:0000313" key="13">
    <source>
        <dbReference type="Proteomes" id="UP000032735"/>
    </source>
</evidence>
<dbReference type="OrthoDB" id="9793111at2"/>
<dbReference type="KEGG" id="xpo:XPG1_0652"/>
<keyword evidence="6" id="KW-0547">Nucleotide-binding</keyword>
<dbReference type="GO" id="GO:0005829">
    <property type="term" value="C:cytosol"/>
    <property type="evidence" value="ECO:0007669"/>
    <property type="project" value="TreeGrafter"/>
</dbReference>
<evidence type="ECO:0000256" key="5">
    <source>
        <dbReference type="ARBA" id="ARBA00022723"/>
    </source>
</evidence>
<keyword evidence="8" id="KW-0862">Zinc</keyword>
<feature type="domain" description="GTP cyclohydrolase II" evidence="11">
    <location>
        <begin position="33"/>
        <end position="182"/>
    </location>
</feature>
<accession>A0A068QZ60</accession>
<dbReference type="RefSeq" id="WP_045957756.1">
    <property type="nucleotide sequence ID" value="NZ_FO704551.1"/>
</dbReference>
<evidence type="ECO:0000256" key="1">
    <source>
        <dbReference type="ARBA" id="ARBA00001947"/>
    </source>
</evidence>
<dbReference type="EMBL" id="FO704551">
    <property type="protein sequence ID" value="CDG20307.1"/>
    <property type="molecule type" value="Genomic_DNA"/>
</dbReference>
<keyword evidence="7 12" id="KW-0378">Hydrolase</keyword>
<dbReference type="GO" id="GO:0009231">
    <property type="term" value="P:riboflavin biosynthetic process"/>
    <property type="evidence" value="ECO:0007669"/>
    <property type="project" value="UniProtKB-UniPathway"/>
</dbReference>
<name>A0A068QZ60_9GAMM</name>
<evidence type="ECO:0000256" key="10">
    <source>
        <dbReference type="ARBA" id="ARBA00049295"/>
    </source>
</evidence>
<keyword evidence="9" id="KW-0342">GTP-binding</keyword>
<evidence type="ECO:0000256" key="7">
    <source>
        <dbReference type="ARBA" id="ARBA00022801"/>
    </source>
</evidence>
<dbReference type="InterPro" id="IPR000926">
    <property type="entry name" value="RibA"/>
</dbReference>
<keyword evidence="4" id="KW-0686">Riboflavin biosynthesis</keyword>
<dbReference type="HOGENOM" id="CLU_020273_2_1_6"/>
<dbReference type="AlphaFoldDB" id="A0A068QZ60"/>
<evidence type="ECO:0000256" key="3">
    <source>
        <dbReference type="ARBA" id="ARBA00012762"/>
    </source>
</evidence>
<dbReference type="GO" id="GO:0046872">
    <property type="term" value="F:metal ion binding"/>
    <property type="evidence" value="ECO:0007669"/>
    <property type="project" value="UniProtKB-KW"/>
</dbReference>
<evidence type="ECO:0000256" key="9">
    <source>
        <dbReference type="ARBA" id="ARBA00023134"/>
    </source>
</evidence>
<sequence length="215" mass="23986">MNEARTPPKIVSAFVRTRVKIPIHVRTSKLKFEAEMVTFSGLCDIGEHLAIVFEPLSKSPHVRVHSECLTGDVFGSERCDCGEQLDEAITMLGKLGGILLYLRQEGRGIGLYNKLDAYHLQISQGLDTFAANQAINFPEDMRNFRVAAEMLQALGISEITLVTNNPDKVSQLKRNGIRIKSVLPTGVFVNNTNQSYLRTKINKHHHTINLGEDSQ</sequence>
<dbReference type="InterPro" id="IPR036144">
    <property type="entry name" value="RibA-like_sf"/>
</dbReference>
<dbReference type="EC" id="3.5.4.25" evidence="3"/>
<dbReference type="SUPFAM" id="SSF142695">
    <property type="entry name" value="RibA-like"/>
    <property type="match status" value="1"/>
</dbReference>
<dbReference type="Gene3D" id="3.40.50.10990">
    <property type="entry name" value="GTP cyclohydrolase II"/>
    <property type="match status" value="1"/>
</dbReference>
<dbReference type="CDD" id="cd00641">
    <property type="entry name" value="GTP_cyclohydro2"/>
    <property type="match status" value="1"/>
</dbReference>
<keyword evidence="5" id="KW-0479">Metal-binding</keyword>
<dbReference type="Pfam" id="PF00925">
    <property type="entry name" value="GTP_cyclohydro2"/>
    <property type="match status" value="1"/>
</dbReference>
<dbReference type="GO" id="GO:0003935">
    <property type="term" value="F:GTP cyclohydrolase II activity"/>
    <property type="evidence" value="ECO:0007669"/>
    <property type="project" value="UniProtKB-EC"/>
</dbReference>
<dbReference type="GO" id="GO:0005525">
    <property type="term" value="F:GTP binding"/>
    <property type="evidence" value="ECO:0007669"/>
    <property type="project" value="UniProtKB-KW"/>
</dbReference>
<dbReference type="InterPro" id="IPR032677">
    <property type="entry name" value="GTP_cyclohydro_II"/>
</dbReference>
<gene>
    <name evidence="12" type="primary">ribA</name>
    <name evidence="12" type="ORF">XPG1_0652</name>
</gene>
<dbReference type="STRING" id="1354304.XPG1_0652"/>
<reference evidence="12 13" key="1">
    <citation type="submission" date="2013-07" db="EMBL/GenBank/DDBJ databases">
        <authorList>
            <person name="Genoscope - CEA"/>
        </authorList>
    </citation>
    <scope>NUCLEOTIDE SEQUENCE [LARGE SCALE GENOMIC DNA]</scope>
    <source>
        <strain evidence="12 13">G6</strain>
    </source>
</reference>
<evidence type="ECO:0000313" key="12">
    <source>
        <dbReference type="EMBL" id="CDG20307.1"/>
    </source>
</evidence>
<comment type="cofactor">
    <cofactor evidence="1">
        <name>Zn(2+)</name>
        <dbReference type="ChEBI" id="CHEBI:29105"/>
    </cofactor>
</comment>
<keyword evidence="13" id="KW-1185">Reference proteome</keyword>
<evidence type="ECO:0000256" key="2">
    <source>
        <dbReference type="ARBA" id="ARBA00004853"/>
    </source>
</evidence>
<evidence type="ECO:0000256" key="6">
    <source>
        <dbReference type="ARBA" id="ARBA00022741"/>
    </source>
</evidence>
<dbReference type="UniPathway" id="UPA00275"/>
<comment type="pathway">
    <text evidence="2">Cofactor biosynthesis; riboflavin biosynthesis; 5-amino-6-(D-ribitylamino)uracil from GTP: step 1/4.</text>
</comment>
<dbReference type="PANTHER" id="PTHR21327">
    <property type="entry name" value="GTP CYCLOHYDROLASE II-RELATED"/>
    <property type="match status" value="1"/>
</dbReference>
<evidence type="ECO:0000256" key="4">
    <source>
        <dbReference type="ARBA" id="ARBA00022619"/>
    </source>
</evidence>
<dbReference type="Proteomes" id="UP000032735">
    <property type="component" value="Chromosome"/>
</dbReference>
<protein>
    <recommendedName>
        <fullName evidence="3">GTP cyclohydrolase II</fullName>
        <ecNumber evidence="3">3.5.4.25</ecNumber>
    </recommendedName>
</protein>